<organism evidence="2 3">
    <name type="scientific">Hesseltinella vesiculosa</name>
    <dbReference type="NCBI Taxonomy" id="101127"/>
    <lineage>
        <taxon>Eukaryota</taxon>
        <taxon>Fungi</taxon>
        <taxon>Fungi incertae sedis</taxon>
        <taxon>Mucoromycota</taxon>
        <taxon>Mucoromycotina</taxon>
        <taxon>Mucoromycetes</taxon>
        <taxon>Mucorales</taxon>
        <taxon>Cunninghamellaceae</taxon>
        <taxon>Hesseltinella</taxon>
    </lineage>
</organism>
<sequence>MGAGASKSLLLGTSLPTSNVLEYGSFNPQGIYPVAAYDDKVVRQYIKEGLLAPFYHGVNDDSCQLDAATIAAQKKKRQLPFVTDHIECPICLLNYPEYINYTRCCCKPICTECFIQIRRSDETLMTPVRCSFCNQPNLGVVHYAPAWSRNYSKSVKRSQCFSSTPKSHGFVIRRMMGPNDPNVVLVDQIYPDWQDHITRLHLSAFYSHVGSGYTTVSMSGAGSTRRVIVRPERVHRTQAAQTITN</sequence>
<proteinExistence type="inferred from homology"/>
<evidence type="ECO:0000256" key="1">
    <source>
        <dbReference type="ARBA" id="ARBA00010402"/>
    </source>
</evidence>
<dbReference type="Proteomes" id="UP000242146">
    <property type="component" value="Unassembled WGS sequence"/>
</dbReference>
<protein>
    <recommendedName>
        <fullName evidence="4">RING-type domain-containing protein</fullName>
    </recommendedName>
</protein>
<gene>
    <name evidence="2" type="ORF">DM01DRAFT_1334717</name>
</gene>
<dbReference type="PANTHER" id="PTHR31315:SF1">
    <property type="entry name" value="PROTEIN SIP5"/>
    <property type="match status" value="1"/>
</dbReference>
<dbReference type="GO" id="GO:0005737">
    <property type="term" value="C:cytoplasm"/>
    <property type="evidence" value="ECO:0007669"/>
    <property type="project" value="TreeGrafter"/>
</dbReference>
<dbReference type="PANTHER" id="PTHR31315">
    <property type="entry name" value="PROTEIN SIP5"/>
    <property type="match status" value="1"/>
</dbReference>
<keyword evidence="3" id="KW-1185">Reference proteome</keyword>
<dbReference type="EMBL" id="MCGT01000010">
    <property type="protein sequence ID" value="ORX56230.1"/>
    <property type="molecule type" value="Genomic_DNA"/>
</dbReference>
<evidence type="ECO:0000313" key="3">
    <source>
        <dbReference type="Proteomes" id="UP000242146"/>
    </source>
</evidence>
<accession>A0A1X2GM33</accession>
<reference evidence="2 3" key="1">
    <citation type="submission" date="2016-07" db="EMBL/GenBank/DDBJ databases">
        <title>Pervasive Adenine N6-methylation of Active Genes in Fungi.</title>
        <authorList>
            <consortium name="DOE Joint Genome Institute"/>
            <person name="Mondo S.J."/>
            <person name="Dannebaum R.O."/>
            <person name="Kuo R.C."/>
            <person name="Labutti K."/>
            <person name="Haridas S."/>
            <person name="Kuo A."/>
            <person name="Salamov A."/>
            <person name="Ahrendt S.R."/>
            <person name="Lipzen A."/>
            <person name="Sullivan W."/>
            <person name="Andreopoulos W.B."/>
            <person name="Clum A."/>
            <person name="Lindquist E."/>
            <person name="Daum C."/>
            <person name="Ramamoorthy G.K."/>
            <person name="Gryganskyi A."/>
            <person name="Culley D."/>
            <person name="Magnuson J.K."/>
            <person name="James T.Y."/>
            <person name="O'Malley M.A."/>
            <person name="Stajich J.E."/>
            <person name="Spatafora J.W."/>
            <person name="Visel A."/>
            <person name="Grigoriev I.V."/>
        </authorList>
    </citation>
    <scope>NUCLEOTIDE SEQUENCE [LARGE SCALE GENOMIC DNA]</scope>
    <source>
        <strain evidence="2 3">NRRL 3301</strain>
    </source>
</reference>
<evidence type="ECO:0008006" key="4">
    <source>
        <dbReference type="Google" id="ProtNLM"/>
    </source>
</evidence>
<dbReference type="InterPro" id="IPR039301">
    <property type="entry name" value="Sip5/DA2"/>
</dbReference>
<comment type="similarity">
    <text evidence="1">Belongs to the SIP5 family.</text>
</comment>
<name>A0A1X2GM33_9FUNG</name>
<dbReference type="AlphaFoldDB" id="A0A1X2GM33"/>
<dbReference type="STRING" id="101127.A0A1X2GM33"/>
<comment type="caution">
    <text evidence="2">The sequence shown here is derived from an EMBL/GenBank/DDBJ whole genome shotgun (WGS) entry which is preliminary data.</text>
</comment>
<evidence type="ECO:0000313" key="2">
    <source>
        <dbReference type="EMBL" id="ORX56230.1"/>
    </source>
</evidence>
<dbReference type="OrthoDB" id="21471at2759"/>